<gene>
    <name evidence="13" type="ORF">RB653_008292</name>
</gene>
<dbReference type="InterPro" id="IPR054734">
    <property type="entry name" value="PqqF-like_C_4"/>
</dbReference>
<evidence type="ECO:0000259" key="9">
    <source>
        <dbReference type="Pfam" id="PF00675"/>
    </source>
</evidence>
<dbReference type="GO" id="GO:0046872">
    <property type="term" value="F:metal ion binding"/>
    <property type="evidence" value="ECO:0007669"/>
    <property type="project" value="UniProtKB-KW"/>
</dbReference>
<evidence type="ECO:0000313" key="13">
    <source>
        <dbReference type="EMBL" id="KAK5578620.1"/>
    </source>
</evidence>
<evidence type="ECO:0000313" key="14">
    <source>
        <dbReference type="Proteomes" id="UP001344447"/>
    </source>
</evidence>
<keyword evidence="3" id="KW-0645">Protease</keyword>
<dbReference type="InterPro" id="IPR032632">
    <property type="entry name" value="Peptidase_M16_M"/>
</dbReference>
<dbReference type="InterPro" id="IPR050626">
    <property type="entry name" value="Peptidase_M16"/>
</dbReference>
<dbReference type="PROSITE" id="PS00143">
    <property type="entry name" value="INSULINASE"/>
    <property type="match status" value="1"/>
</dbReference>
<dbReference type="Pfam" id="PF00675">
    <property type="entry name" value="Peptidase_M16"/>
    <property type="match status" value="1"/>
</dbReference>
<dbReference type="InterPro" id="IPR011249">
    <property type="entry name" value="Metalloenz_LuxS/M16"/>
</dbReference>
<dbReference type="Pfam" id="PF22456">
    <property type="entry name" value="PqqF-like_C_4"/>
    <property type="match status" value="1"/>
</dbReference>
<evidence type="ECO:0000256" key="8">
    <source>
        <dbReference type="RuleBase" id="RU004447"/>
    </source>
</evidence>
<keyword evidence="6" id="KW-0862">Zinc</keyword>
<evidence type="ECO:0000259" key="11">
    <source>
        <dbReference type="Pfam" id="PF16187"/>
    </source>
</evidence>
<keyword evidence="14" id="KW-1185">Reference proteome</keyword>
<feature type="domain" description="Peptidase M16 C-terminal" evidence="10">
    <location>
        <begin position="194"/>
        <end position="358"/>
    </location>
</feature>
<dbReference type="GO" id="GO:0051603">
    <property type="term" value="P:proteolysis involved in protein catabolic process"/>
    <property type="evidence" value="ECO:0007669"/>
    <property type="project" value="TreeGrafter"/>
</dbReference>
<dbReference type="InterPro" id="IPR001431">
    <property type="entry name" value="Pept_M16_Zn_BS"/>
</dbReference>
<comment type="caution">
    <text evidence="13">The sequence shown here is derived from an EMBL/GenBank/DDBJ whole genome shotgun (WGS) entry which is preliminary data.</text>
</comment>
<evidence type="ECO:0000256" key="5">
    <source>
        <dbReference type="ARBA" id="ARBA00022801"/>
    </source>
</evidence>
<evidence type="ECO:0000259" key="10">
    <source>
        <dbReference type="Pfam" id="PF05193"/>
    </source>
</evidence>
<dbReference type="Pfam" id="PF05193">
    <property type="entry name" value="Peptidase_M16_C"/>
    <property type="match status" value="1"/>
</dbReference>
<comment type="cofactor">
    <cofactor evidence="1">
        <name>Zn(2+)</name>
        <dbReference type="ChEBI" id="CHEBI:29105"/>
    </cofactor>
</comment>
<dbReference type="InterPro" id="IPR007863">
    <property type="entry name" value="Peptidase_M16_C"/>
</dbReference>
<dbReference type="FunFam" id="3.30.830.10:FF:000012">
    <property type="entry name" value="Protease 3"/>
    <property type="match status" value="1"/>
</dbReference>
<dbReference type="GO" id="GO:0005829">
    <property type="term" value="C:cytosol"/>
    <property type="evidence" value="ECO:0007669"/>
    <property type="project" value="TreeGrafter"/>
</dbReference>
<reference evidence="13 14" key="1">
    <citation type="submission" date="2023-11" db="EMBL/GenBank/DDBJ databases">
        <title>Dfirmibasis_genome.</title>
        <authorList>
            <person name="Edelbroek B."/>
            <person name="Kjellin J."/>
            <person name="Jerlstrom-Hultqvist J."/>
            <person name="Soderbom F."/>
        </authorList>
    </citation>
    <scope>NUCLEOTIDE SEQUENCE [LARGE SCALE GENOMIC DNA]</scope>
    <source>
        <strain evidence="13 14">TNS-C-14</strain>
    </source>
</reference>
<dbReference type="Gene3D" id="3.30.830.10">
    <property type="entry name" value="Metalloenzyme, LuxS/M16 peptidase-like"/>
    <property type="match status" value="4"/>
</dbReference>
<evidence type="ECO:0000256" key="4">
    <source>
        <dbReference type="ARBA" id="ARBA00022723"/>
    </source>
</evidence>
<dbReference type="GO" id="GO:0004222">
    <property type="term" value="F:metalloendopeptidase activity"/>
    <property type="evidence" value="ECO:0007669"/>
    <property type="project" value="InterPro"/>
</dbReference>
<evidence type="ECO:0000256" key="2">
    <source>
        <dbReference type="ARBA" id="ARBA00007261"/>
    </source>
</evidence>
<dbReference type="PANTHER" id="PTHR43690">
    <property type="entry name" value="NARDILYSIN"/>
    <property type="match status" value="1"/>
</dbReference>
<keyword evidence="4" id="KW-0479">Metal-binding</keyword>
<dbReference type="SUPFAM" id="SSF63411">
    <property type="entry name" value="LuxS/MPP-like metallohydrolase"/>
    <property type="match status" value="4"/>
</dbReference>
<dbReference type="InterPro" id="IPR011765">
    <property type="entry name" value="Pept_M16_N"/>
</dbReference>
<dbReference type="GO" id="GO:0043171">
    <property type="term" value="P:peptide catabolic process"/>
    <property type="evidence" value="ECO:0007669"/>
    <property type="project" value="TreeGrafter"/>
</dbReference>
<sequence>MVEQQQKEQEEIKEVKLIQSPNDNNKYRYLKLKNDLEVVLVSDETTDQSSCCLAINIGSLCNPREIEGLAHFLEHMLFLGTEKFPVEKEFVNFIYLNGGSYNGTTSANKTNYYFSVNQESFEEALDRFSSFFISPLMNKDAVNRELNAVDSEHNNNMQKDHWRMDRIVNDQFEGHPLSMFFTGDSSTLKRDDIREKVVEFYNSFYSANLMKVCIFGRESLDQLEEYANKYFLPIVNKGVQVPKLPALTITSKSSVMIEAEPTQDMDLLKFVFPIPDEKLCFSKNYKNASSTILSHVLGHECEGSLFSVLFKKDYAFSLTSSSNSFYENMNRFEIEIYLTKTGLENVDEVIALLFQSFEFDVPEYFFKEKKLLSEINWRSFQKSAPANTTQAITSNLFRVERPEDTLKYNNFLEKFAPEEIKAIQSYLRPDNMICLFYSSTKFKGKTSEVEPHYKIKFNKRYLDQSDFDKWKSFPKNTDLFVPKENPFLPIDTTIKAPQDHTIHIPKEVYNKNGVVVYHSLDHRFNSPKARVNIRFELTSYGNNQSMVMWNLLKKSLKEVLNEKILYYLSVLDFTMKLQILTTHVELQCYSFNDIIFTALGKVFDFLMNLDLNDMQFKRIKEKVAKRFLGSHHLSPYQISIRHCSLHTFNCNSMLLDKQEYLKKVTKSDFLNYFRTLFSYLNFSIMVVGNASVEDACAFGERFNSSYTNRNSACPGDVFKLARVNLPSNTITHQKEYLYDGNQTNCSSTISFFVGQFTRKTYATTLVLSAILGSAYFEELRTKKQFGYVVNCAPDCSGNGISMRCIVQSHTKTPEEIFDSTMDFFVEFEKTLDYFKTNPSDFKDLIENCQKQNTVKQQSNSAQSSLYWSFFVFCGDFEFEKKKFEDIGKITFDDVKQYYLDHLSPNTANLRIFAAHCYPQSYQIPDDFKTFGDTKINLLKKNEHDNFRENHGYLSTKVNL</sequence>
<evidence type="ECO:0000256" key="6">
    <source>
        <dbReference type="ARBA" id="ARBA00022833"/>
    </source>
</evidence>
<dbReference type="Pfam" id="PF16187">
    <property type="entry name" value="Peptidase_M16_M"/>
    <property type="match status" value="1"/>
</dbReference>
<feature type="domain" description="Coenzyme PQQ synthesis protein F-like C-terminal lobe" evidence="12">
    <location>
        <begin position="767"/>
        <end position="867"/>
    </location>
</feature>
<name>A0AAN7U040_9MYCE</name>
<evidence type="ECO:0000259" key="12">
    <source>
        <dbReference type="Pfam" id="PF22456"/>
    </source>
</evidence>
<keyword evidence="5" id="KW-0378">Hydrolase</keyword>
<feature type="domain" description="Peptidase M16 N-terminal" evidence="9">
    <location>
        <begin position="38"/>
        <end position="166"/>
    </location>
</feature>
<keyword evidence="7" id="KW-0482">Metalloprotease</keyword>
<dbReference type="PANTHER" id="PTHR43690:SF18">
    <property type="entry name" value="INSULIN-DEGRADING ENZYME-RELATED"/>
    <property type="match status" value="1"/>
</dbReference>
<organism evidence="13 14">
    <name type="scientific">Dictyostelium firmibasis</name>
    <dbReference type="NCBI Taxonomy" id="79012"/>
    <lineage>
        <taxon>Eukaryota</taxon>
        <taxon>Amoebozoa</taxon>
        <taxon>Evosea</taxon>
        <taxon>Eumycetozoa</taxon>
        <taxon>Dictyostelia</taxon>
        <taxon>Dictyosteliales</taxon>
        <taxon>Dictyosteliaceae</taxon>
        <taxon>Dictyostelium</taxon>
    </lineage>
</organism>
<dbReference type="GO" id="GO:0005739">
    <property type="term" value="C:mitochondrion"/>
    <property type="evidence" value="ECO:0007669"/>
    <property type="project" value="TreeGrafter"/>
</dbReference>
<dbReference type="EMBL" id="JAVFKY010000003">
    <property type="protein sequence ID" value="KAK5578620.1"/>
    <property type="molecule type" value="Genomic_DNA"/>
</dbReference>
<evidence type="ECO:0000256" key="7">
    <source>
        <dbReference type="ARBA" id="ARBA00023049"/>
    </source>
</evidence>
<comment type="similarity">
    <text evidence="2 8">Belongs to the peptidase M16 family.</text>
</comment>
<protein>
    <submittedName>
        <fullName evidence="13">Uncharacterized protein</fullName>
    </submittedName>
</protein>
<evidence type="ECO:0000256" key="1">
    <source>
        <dbReference type="ARBA" id="ARBA00001947"/>
    </source>
</evidence>
<accession>A0AAN7U040</accession>
<dbReference type="AlphaFoldDB" id="A0AAN7U040"/>
<evidence type="ECO:0000256" key="3">
    <source>
        <dbReference type="ARBA" id="ARBA00022670"/>
    </source>
</evidence>
<dbReference type="Proteomes" id="UP001344447">
    <property type="component" value="Unassembled WGS sequence"/>
</dbReference>
<proteinExistence type="inferred from homology"/>
<feature type="domain" description="Peptidase M16 middle/third" evidence="11">
    <location>
        <begin position="380"/>
        <end position="645"/>
    </location>
</feature>